<keyword evidence="8" id="KW-1185">Reference proteome</keyword>
<keyword evidence="1" id="KW-0596">Phosphopantetheine</keyword>
<dbReference type="InterPro" id="IPR049900">
    <property type="entry name" value="PKS_mFAS_DH"/>
</dbReference>
<dbReference type="InterPro" id="IPR042104">
    <property type="entry name" value="PKS_dehydratase_sf"/>
</dbReference>
<protein>
    <submittedName>
        <fullName evidence="7">Polyketide synthase dehydratase</fullName>
    </submittedName>
</protein>
<organism evidence="7 8">
    <name type="scientific">Actinoplanes regularis</name>
    <dbReference type="NCBI Taxonomy" id="52697"/>
    <lineage>
        <taxon>Bacteria</taxon>
        <taxon>Bacillati</taxon>
        <taxon>Actinomycetota</taxon>
        <taxon>Actinomycetes</taxon>
        <taxon>Micromonosporales</taxon>
        <taxon>Micromonosporaceae</taxon>
        <taxon>Actinoplanes</taxon>
    </lineage>
</organism>
<evidence type="ECO:0000256" key="5">
    <source>
        <dbReference type="PROSITE-ProRule" id="PRU01363"/>
    </source>
</evidence>
<dbReference type="FunFam" id="3.40.366.10:FF:000002">
    <property type="entry name" value="Probable polyketide synthase 2"/>
    <property type="match status" value="1"/>
</dbReference>
<accession>A0A239KRI7</accession>
<dbReference type="OrthoDB" id="3406074at2"/>
<keyword evidence="2" id="KW-0597">Phosphoprotein</keyword>
<dbReference type="GO" id="GO:0006633">
    <property type="term" value="P:fatty acid biosynthetic process"/>
    <property type="evidence" value="ECO:0007669"/>
    <property type="project" value="TreeGrafter"/>
</dbReference>
<dbReference type="Pfam" id="PF21089">
    <property type="entry name" value="PKS_DH_N"/>
    <property type="match status" value="1"/>
</dbReference>
<evidence type="ECO:0000259" key="6">
    <source>
        <dbReference type="PROSITE" id="PS52019"/>
    </source>
</evidence>
<feature type="domain" description="PKS/mFAS DH" evidence="6">
    <location>
        <begin position="419"/>
        <end position="508"/>
    </location>
</feature>
<proteinExistence type="predicted"/>
<evidence type="ECO:0000313" key="7">
    <source>
        <dbReference type="EMBL" id="SNT20650.1"/>
    </source>
</evidence>
<dbReference type="SMART" id="SM00826">
    <property type="entry name" value="PKS_DH"/>
    <property type="match status" value="1"/>
</dbReference>
<feature type="non-terminal residue" evidence="7">
    <location>
        <position position="1"/>
    </location>
</feature>
<dbReference type="InterPro" id="IPR050091">
    <property type="entry name" value="PKS_NRPS_Biosynth_Enz"/>
</dbReference>
<evidence type="ECO:0000256" key="1">
    <source>
        <dbReference type="ARBA" id="ARBA00022450"/>
    </source>
</evidence>
<dbReference type="EMBL" id="FZNR01000069">
    <property type="protein sequence ID" value="SNT20650.1"/>
    <property type="molecule type" value="Genomic_DNA"/>
</dbReference>
<dbReference type="InterPro" id="IPR016036">
    <property type="entry name" value="Malonyl_transacylase_ACP-bd"/>
</dbReference>
<dbReference type="InterPro" id="IPR014043">
    <property type="entry name" value="Acyl_transferase_dom"/>
</dbReference>
<evidence type="ECO:0000256" key="2">
    <source>
        <dbReference type="ARBA" id="ARBA00022553"/>
    </source>
</evidence>
<evidence type="ECO:0000256" key="4">
    <source>
        <dbReference type="ARBA" id="ARBA00023315"/>
    </source>
</evidence>
<dbReference type="AlphaFoldDB" id="A0A239KRI7"/>
<dbReference type="SUPFAM" id="SSF55048">
    <property type="entry name" value="Probable ACP-binding domain of malonyl-CoA ACP transacylase"/>
    <property type="match status" value="1"/>
</dbReference>
<dbReference type="InterPro" id="IPR020807">
    <property type="entry name" value="PKS_DH"/>
</dbReference>
<dbReference type="InterPro" id="IPR001227">
    <property type="entry name" value="Ac_transferase_dom_sf"/>
</dbReference>
<reference evidence="7 8" key="1">
    <citation type="submission" date="2017-06" db="EMBL/GenBank/DDBJ databases">
        <authorList>
            <person name="Kim H.J."/>
            <person name="Triplett B.A."/>
        </authorList>
    </citation>
    <scope>NUCLEOTIDE SEQUENCE [LARGE SCALE GENOMIC DNA]</scope>
    <source>
        <strain evidence="7 8">DSM 43151</strain>
    </source>
</reference>
<dbReference type="Gene3D" id="3.30.70.3290">
    <property type="match status" value="1"/>
</dbReference>
<dbReference type="PANTHER" id="PTHR43775">
    <property type="entry name" value="FATTY ACID SYNTHASE"/>
    <property type="match status" value="1"/>
</dbReference>
<evidence type="ECO:0000256" key="3">
    <source>
        <dbReference type="ARBA" id="ARBA00022679"/>
    </source>
</evidence>
<keyword evidence="3" id="KW-0808">Transferase</keyword>
<name>A0A239KRI7_9ACTN</name>
<dbReference type="Pfam" id="PF00698">
    <property type="entry name" value="Acyl_transf_1"/>
    <property type="match status" value="1"/>
</dbReference>
<dbReference type="InterPro" id="IPR016035">
    <property type="entry name" value="Acyl_Trfase/lysoPLipase"/>
</dbReference>
<comment type="caution">
    <text evidence="5">Lacks conserved residue(s) required for the propagation of feature annotation.</text>
</comment>
<dbReference type="InterPro" id="IPR049552">
    <property type="entry name" value="PKS_DH_N"/>
</dbReference>
<dbReference type="SMART" id="SM00827">
    <property type="entry name" value="PKS_AT"/>
    <property type="match status" value="1"/>
</dbReference>
<dbReference type="PROSITE" id="PS52019">
    <property type="entry name" value="PKS_MFAS_DH"/>
    <property type="match status" value="1"/>
</dbReference>
<gene>
    <name evidence="7" type="ORF">SAMN06264365_1691</name>
</gene>
<dbReference type="Gene3D" id="3.40.366.10">
    <property type="entry name" value="Malonyl-Coenzyme A Acyl Carrier Protein, domain 2"/>
    <property type="match status" value="1"/>
</dbReference>
<keyword evidence="4" id="KW-0012">Acyltransferase</keyword>
<feature type="non-terminal residue" evidence="7">
    <location>
        <position position="508"/>
    </location>
</feature>
<dbReference type="Proteomes" id="UP000198415">
    <property type="component" value="Unassembled WGS sequence"/>
</dbReference>
<dbReference type="GO" id="GO:0004312">
    <property type="term" value="F:fatty acid synthase activity"/>
    <property type="evidence" value="ECO:0007669"/>
    <property type="project" value="TreeGrafter"/>
</dbReference>
<dbReference type="PANTHER" id="PTHR43775:SF51">
    <property type="entry name" value="INACTIVE PHENOLPHTHIOCEROL SYNTHESIS POLYKETIDE SYNTHASE TYPE I PKS1-RELATED"/>
    <property type="match status" value="1"/>
</dbReference>
<dbReference type="SUPFAM" id="SSF52151">
    <property type="entry name" value="FabD/lysophospholipase-like"/>
    <property type="match status" value="1"/>
</dbReference>
<evidence type="ECO:0000313" key="8">
    <source>
        <dbReference type="Proteomes" id="UP000198415"/>
    </source>
</evidence>
<sequence length="508" mass="53465">SARSETALGEQVERLREAAAELNPVDVGWSLVNGRALLDHRAVLLGDEVVAGVRSAGRTALLFTGQGAQSVGMGRDLYDRFPVYAAAFDAVCEQLDPVLERPLSSVVFAPEGSADAALIDQTVFTQAALFAVEVALFRLAESFGVVPDVVLGHSIGEVAAAHVAGVLDLADACSLVAARGRLMQAAREGGVMVAVEATEQEILESLPAVGVSIAGVNGPRSVVVSGDADAVDRVVAGWRGQGRRVRQLAVSHAFHSAHMDEVIPEFVAVVAGLRLSPPRIPLVSNVSGRLAGDEIRTAEYWGEQIRQAVRFHDGVITLREQGVTRFVELGPDAVLSALVQQSLETTTVVAPTMRKGQATFLTALAHLHVTGRDVDWSPLLTGGRHVDLPTYPFQQQRYWLEAPHTPGDAAGLGLTATDHPLLGAAVRLADRDGYLFSGRLARHTHPWLTDHAVAGTVLVPGTALLELAISAGSVLGLDTVEELTLSAPLVLPERGGVAVQLVTGPAGD</sequence>
<dbReference type="Gene3D" id="3.10.129.110">
    <property type="entry name" value="Polyketide synthase dehydratase"/>
    <property type="match status" value="1"/>
</dbReference>